<reference evidence="3" key="2">
    <citation type="submission" date="2016-06" db="UniProtKB">
        <authorList>
            <consortium name="WormBaseParasite"/>
        </authorList>
    </citation>
    <scope>IDENTIFICATION</scope>
</reference>
<dbReference type="AlphaFoldDB" id="A0A183CCT8"/>
<dbReference type="Proteomes" id="UP000050741">
    <property type="component" value="Unassembled WGS sequence"/>
</dbReference>
<organism evidence="2 3">
    <name type="scientific">Globodera pallida</name>
    <name type="common">Potato cyst nematode worm</name>
    <name type="synonym">Heterodera pallida</name>
    <dbReference type="NCBI Taxonomy" id="36090"/>
    <lineage>
        <taxon>Eukaryota</taxon>
        <taxon>Metazoa</taxon>
        <taxon>Ecdysozoa</taxon>
        <taxon>Nematoda</taxon>
        <taxon>Chromadorea</taxon>
        <taxon>Rhabditida</taxon>
        <taxon>Tylenchina</taxon>
        <taxon>Tylenchomorpha</taxon>
        <taxon>Tylenchoidea</taxon>
        <taxon>Heteroderidae</taxon>
        <taxon>Heteroderinae</taxon>
        <taxon>Globodera</taxon>
    </lineage>
</organism>
<dbReference type="WBParaSite" id="GPLIN_001069000">
    <property type="protein sequence ID" value="GPLIN_001069000"/>
    <property type="gene ID" value="GPLIN_001069000"/>
</dbReference>
<evidence type="ECO:0000256" key="1">
    <source>
        <dbReference type="SAM" id="MobiDB-lite"/>
    </source>
</evidence>
<feature type="region of interest" description="Disordered" evidence="1">
    <location>
        <begin position="126"/>
        <end position="147"/>
    </location>
</feature>
<sequence>MIAAVLHSFAQLSFSARRRFPRRRRRRRRIQEKGNCPSVRPFRLPHSTRKMRKFSFVWHRMLFLLCGLFLLASLSQLCNSTPIQQQKRQQQLSLTKRFYAWDEMSAKRSLVPPLSNDAKLAIEQSETNADESEPLLESHSGKAVFVN</sequence>
<evidence type="ECO:0000313" key="3">
    <source>
        <dbReference type="WBParaSite" id="GPLIN_001069000"/>
    </source>
</evidence>
<reference evidence="2" key="1">
    <citation type="submission" date="2014-05" db="EMBL/GenBank/DDBJ databases">
        <title>The genome and life-stage specific transcriptomes of Globodera pallida elucidate key aspects of plant parasitism by a cyst nematode.</title>
        <authorList>
            <person name="Cotton J.A."/>
            <person name="Lilley C.J."/>
            <person name="Jones L.M."/>
            <person name="Kikuchi T."/>
            <person name="Reid A.J."/>
            <person name="Thorpe P."/>
            <person name="Tsai I.J."/>
            <person name="Beasley H."/>
            <person name="Blok V."/>
            <person name="Cock P.J.A."/>
            <person name="Van den Akker S.E."/>
            <person name="Holroyd N."/>
            <person name="Hunt M."/>
            <person name="Mantelin S."/>
            <person name="Naghra H."/>
            <person name="Pain A."/>
            <person name="Palomares-Rius J.E."/>
            <person name="Zarowiecki M."/>
            <person name="Berriman M."/>
            <person name="Jones J.T."/>
            <person name="Urwin P.E."/>
        </authorList>
    </citation>
    <scope>NUCLEOTIDE SEQUENCE [LARGE SCALE GENOMIC DNA]</scope>
    <source>
        <strain evidence="2">Lindley</strain>
    </source>
</reference>
<name>A0A183CCT8_GLOPA</name>
<accession>A0A183CCT8</accession>
<evidence type="ECO:0000313" key="2">
    <source>
        <dbReference type="Proteomes" id="UP000050741"/>
    </source>
</evidence>
<protein>
    <submittedName>
        <fullName evidence="3">Uncharacterized protein</fullName>
    </submittedName>
</protein>
<keyword evidence="2" id="KW-1185">Reference proteome</keyword>
<proteinExistence type="predicted"/>